<evidence type="ECO:0000313" key="4">
    <source>
        <dbReference type="WBParaSite" id="ASIM_0001605301-mRNA-1"/>
    </source>
</evidence>
<feature type="region of interest" description="Disordered" evidence="1">
    <location>
        <begin position="133"/>
        <end position="155"/>
    </location>
</feature>
<dbReference type="PROSITE" id="PS51122">
    <property type="entry name" value="CALPONIN_2"/>
    <property type="match status" value="1"/>
</dbReference>
<gene>
    <name evidence="2" type="ORF">ASIM_LOCUS15460</name>
</gene>
<reference evidence="2 3" key="2">
    <citation type="submission" date="2018-11" db="EMBL/GenBank/DDBJ databases">
        <authorList>
            <consortium name="Pathogen Informatics"/>
        </authorList>
    </citation>
    <scope>NUCLEOTIDE SEQUENCE [LARGE SCALE GENOMIC DNA]</scope>
</reference>
<reference evidence="4" key="1">
    <citation type="submission" date="2017-02" db="UniProtKB">
        <authorList>
            <consortium name="WormBaseParasite"/>
        </authorList>
    </citation>
    <scope>IDENTIFICATION</scope>
</reference>
<keyword evidence="3" id="KW-1185">Reference proteome</keyword>
<protein>
    <submittedName>
        <fullName evidence="4">Calponin-homology (CH) domain-containing protein</fullName>
    </submittedName>
</protein>
<proteinExistence type="predicted"/>
<name>A0A0M3K512_ANISI</name>
<dbReference type="EMBL" id="UYRR01032337">
    <property type="protein sequence ID" value="VDK55237.1"/>
    <property type="molecule type" value="Genomic_DNA"/>
</dbReference>
<evidence type="ECO:0000256" key="1">
    <source>
        <dbReference type="SAM" id="MobiDB-lite"/>
    </source>
</evidence>
<dbReference type="Proteomes" id="UP000267096">
    <property type="component" value="Unassembled WGS sequence"/>
</dbReference>
<accession>A0A0M3K512</accession>
<dbReference type="InterPro" id="IPR000557">
    <property type="entry name" value="Calponin_repeat"/>
</dbReference>
<feature type="compositionally biased region" description="Basic and acidic residues" evidence="1">
    <location>
        <begin position="293"/>
        <end position="305"/>
    </location>
</feature>
<evidence type="ECO:0000313" key="3">
    <source>
        <dbReference type="Proteomes" id="UP000267096"/>
    </source>
</evidence>
<organism evidence="4">
    <name type="scientific">Anisakis simplex</name>
    <name type="common">Herring worm</name>
    <dbReference type="NCBI Taxonomy" id="6269"/>
    <lineage>
        <taxon>Eukaryota</taxon>
        <taxon>Metazoa</taxon>
        <taxon>Ecdysozoa</taxon>
        <taxon>Nematoda</taxon>
        <taxon>Chromadorea</taxon>
        <taxon>Rhabditida</taxon>
        <taxon>Spirurina</taxon>
        <taxon>Ascaridomorpha</taxon>
        <taxon>Ascaridoidea</taxon>
        <taxon>Anisakidae</taxon>
        <taxon>Anisakis</taxon>
        <taxon>Anisakis simplex complex</taxon>
    </lineage>
</organism>
<dbReference type="AlphaFoldDB" id="A0A0M3K512"/>
<dbReference type="OrthoDB" id="5827459at2759"/>
<evidence type="ECO:0000313" key="2">
    <source>
        <dbReference type="EMBL" id="VDK55237.1"/>
    </source>
</evidence>
<feature type="compositionally biased region" description="Polar residues" evidence="1">
    <location>
        <begin position="283"/>
        <end position="292"/>
    </location>
</feature>
<feature type="compositionally biased region" description="Basic and acidic residues" evidence="1">
    <location>
        <begin position="261"/>
        <end position="279"/>
    </location>
</feature>
<sequence length="318" mass="35336">MATNTDKTNLNRNDPKFRRKIVLPCVIPWESGSNKYASQKGSGGFGMLRNATTVVTSSKGLSESNDGVVPWINCPPLKDKELASQSGLTPFGGFREHVAKVQEKDGEAKKDINKLLNDRSSERILTIWSQPSPQAKNLQPFGKQRGAVTPSVGGRSFSEKELNECRAAIPRFQDPRETFAAKAQKPAEGFATGLHNNRKTITHIEGLDRTEKDELDSNRYMAWLGGQVSTYEILTLQSQTRTGGFQKPRDVVSTSYYDRVMSERSPTVKEVREQREEQQTKTSATPTTNNHSLKSDIVDNVERSDSQSNIAENGDITD</sequence>
<dbReference type="WBParaSite" id="ASIM_0001605301-mRNA-1">
    <property type="protein sequence ID" value="ASIM_0001605301-mRNA-1"/>
    <property type="gene ID" value="ASIM_0001605301"/>
</dbReference>
<feature type="region of interest" description="Disordered" evidence="1">
    <location>
        <begin position="261"/>
        <end position="318"/>
    </location>
</feature>